<dbReference type="OrthoDB" id="3851768at2"/>
<evidence type="ECO:0000313" key="3">
    <source>
        <dbReference type="Proteomes" id="UP000037151"/>
    </source>
</evidence>
<dbReference type="EMBL" id="JPPY01000112">
    <property type="protein sequence ID" value="KND34361.1"/>
    <property type="molecule type" value="Genomic_DNA"/>
</dbReference>
<evidence type="ECO:0000313" key="2">
    <source>
        <dbReference type="EMBL" id="KND34361.1"/>
    </source>
</evidence>
<organism evidence="2 3">
    <name type="scientific">Streptomyces acidiscabies</name>
    <dbReference type="NCBI Taxonomy" id="42234"/>
    <lineage>
        <taxon>Bacteria</taxon>
        <taxon>Bacillati</taxon>
        <taxon>Actinomycetota</taxon>
        <taxon>Actinomycetes</taxon>
        <taxon>Kitasatosporales</taxon>
        <taxon>Streptomycetaceae</taxon>
        <taxon>Streptomyces</taxon>
    </lineage>
</organism>
<reference evidence="3" key="1">
    <citation type="submission" date="2014-07" db="EMBL/GenBank/DDBJ databases">
        <title>Genome sequencing of plant-pathogenic Streptomyces species.</title>
        <authorList>
            <person name="Harrison J."/>
            <person name="Sapp M."/>
            <person name="Thwaites R."/>
            <person name="Studholme D.J."/>
        </authorList>
    </citation>
    <scope>NUCLEOTIDE SEQUENCE [LARGE SCALE GENOMIC DNA]</scope>
    <source>
        <strain evidence="3">NCPPB 4445</strain>
    </source>
</reference>
<gene>
    <name evidence="2" type="ORF">IQ63_16645</name>
</gene>
<proteinExistence type="predicted"/>
<keyword evidence="1" id="KW-0812">Transmembrane</keyword>
<evidence type="ECO:0000256" key="1">
    <source>
        <dbReference type="SAM" id="Phobius"/>
    </source>
</evidence>
<comment type="caution">
    <text evidence="2">The sequence shown here is derived from an EMBL/GenBank/DDBJ whole genome shotgun (WGS) entry which is preliminary data.</text>
</comment>
<dbReference type="AlphaFoldDB" id="A0A0L0K913"/>
<protein>
    <submittedName>
        <fullName evidence="2">Membrane protein</fullName>
    </submittedName>
</protein>
<sequence>MSEQTQDEAVEAVPEEVVAPSPEAPKARRVLRGILRWTAAVAVFGVLGAGTAYGITRMKRTDVPGLGTTSDGRWDYPEIQRPVAGADLRVYVLPTPQGAVEDVALKGDGGWLAVKDFLAVYESADSRTKVGEYLKDYGLRHIAARGWTTADGTHTSVYLLRLDDPAVVDLLRENLTGYDAPLYPARGAEETEFDDGMPSESNVQGVDRDVYDEKKPYGAEQLRQAYLFHADVMAVVLQSRKGAAASVPFQQTVVLQSQLLASSPGVTPAR</sequence>
<keyword evidence="1" id="KW-0472">Membrane</keyword>
<dbReference type="Proteomes" id="UP000037151">
    <property type="component" value="Unassembled WGS sequence"/>
</dbReference>
<dbReference type="RefSeq" id="WP_050371351.1">
    <property type="nucleotide sequence ID" value="NZ_KQ257820.1"/>
</dbReference>
<keyword evidence="1" id="KW-1133">Transmembrane helix</keyword>
<feature type="transmembrane region" description="Helical" evidence="1">
    <location>
        <begin position="34"/>
        <end position="55"/>
    </location>
</feature>
<name>A0A0L0K913_9ACTN</name>
<accession>A0A0L0K913</accession>
<dbReference type="PATRIC" id="fig|42234.21.peg.3428"/>